<comment type="caution">
    <text evidence="2">The sequence shown here is derived from an EMBL/GenBank/DDBJ whole genome shotgun (WGS) entry which is preliminary data.</text>
</comment>
<name>A0A8J7M3N1_9RHOB</name>
<evidence type="ECO:0000313" key="3">
    <source>
        <dbReference type="Proteomes" id="UP000655420"/>
    </source>
</evidence>
<protein>
    <submittedName>
        <fullName evidence="2">ABC transporter substrate-binding protein</fullName>
    </submittedName>
</protein>
<sequence length="200" mass="21853">MSDLRSMLAAMAVLCLAWAGTAPARAEADPEAARAVAEQLVDGAHGALADAALPEAERLAALRETIDAAFAFDVWEKFLLGERAAMLDEAQTAEFRELLPGFLADLYRKQFGKGLEAKPEILEVRPARRDMLVRASIPRANGGTLPVDWRVRDFDDRGHLVIDVMVGGASFLILKRDEFSAILDKSGPDALLTYMRENSI</sequence>
<dbReference type="EMBL" id="JAEHHL010000001">
    <property type="protein sequence ID" value="MBK0397731.1"/>
    <property type="molecule type" value="Genomic_DNA"/>
</dbReference>
<proteinExistence type="predicted"/>
<dbReference type="AlphaFoldDB" id="A0A8J7M3N1"/>
<dbReference type="InterPro" id="IPR042245">
    <property type="entry name" value="Tgt2/MlaC_sf"/>
</dbReference>
<dbReference type="RefSeq" id="WP_200605787.1">
    <property type="nucleotide sequence ID" value="NZ_JAEHHL010000001.1"/>
</dbReference>
<dbReference type="InterPro" id="IPR008869">
    <property type="entry name" value="MlaC/ttg2D"/>
</dbReference>
<dbReference type="Pfam" id="PF05494">
    <property type="entry name" value="MlaC"/>
    <property type="match status" value="1"/>
</dbReference>
<organism evidence="2 3">
    <name type="scientific">Thermohalobaculum xanthum</name>
    <dbReference type="NCBI Taxonomy" id="2753746"/>
    <lineage>
        <taxon>Bacteria</taxon>
        <taxon>Pseudomonadati</taxon>
        <taxon>Pseudomonadota</taxon>
        <taxon>Alphaproteobacteria</taxon>
        <taxon>Rhodobacterales</taxon>
        <taxon>Paracoccaceae</taxon>
        <taxon>Thermohalobaculum</taxon>
    </lineage>
</organism>
<feature type="signal peptide" evidence="1">
    <location>
        <begin position="1"/>
        <end position="24"/>
    </location>
</feature>
<evidence type="ECO:0000313" key="2">
    <source>
        <dbReference type="EMBL" id="MBK0397731.1"/>
    </source>
</evidence>
<keyword evidence="1" id="KW-0732">Signal</keyword>
<keyword evidence="3" id="KW-1185">Reference proteome</keyword>
<evidence type="ECO:0000256" key="1">
    <source>
        <dbReference type="SAM" id="SignalP"/>
    </source>
</evidence>
<feature type="chain" id="PRO_5035267723" evidence="1">
    <location>
        <begin position="25"/>
        <end position="200"/>
    </location>
</feature>
<dbReference type="Gene3D" id="3.10.450.710">
    <property type="entry name" value="Tgt2/MlaC"/>
    <property type="match status" value="1"/>
</dbReference>
<dbReference type="Proteomes" id="UP000655420">
    <property type="component" value="Unassembled WGS sequence"/>
</dbReference>
<reference evidence="2" key="1">
    <citation type="submission" date="2020-12" db="EMBL/GenBank/DDBJ databases">
        <title>Bacterial taxonomy.</title>
        <authorList>
            <person name="Pan X."/>
        </authorList>
    </citation>
    <scope>NUCLEOTIDE SEQUENCE</scope>
    <source>
        <strain evidence="2">M0105</strain>
    </source>
</reference>
<accession>A0A8J7M3N1</accession>
<gene>
    <name evidence="2" type="ORF">H0I76_00875</name>
</gene>